<organism evidence="4 5">
    <name type="scientific">Acuticoccus mangrovi</name>
    <dbReference type="NCBI Taxonomy" id="2796142"/>
    <lineage>
        <taxon>Bacteria</taxon>
        <taxon>Pseudomonadati</taxon>
        <taxon>Pseudomonadota</taxon>
        <taxon>Alphaproteobacteria</taxon>
        <taxon>Hyphomicrobiales</taxon>
        <taxon>Amorphaceae</taxon>
        <taxon>Acuticoccus</taxon>
    </lineage>
</organism>
<dbReference type="InterPro" id="IPR029787">
    <property type="entry name" value="Nucleotide_cyclase"/>
</dbReference>
<feature type="domain" description="GGDEF" evidence="3">
    <location>
        <begin position="108"/>
        <end position="239"/>
    </location>
</feature>
<dbReference type="PANTHER" id="PTHR44757">
    <property type="entry name" value="DIGUANYLATE CYCLASE DGCP"/>
    <property type="match status" value="1"/>
</dbReference>
<dbReference type="InterPro" id="IPR043128">
    <property type="entry name" value="Rev_trsase/Diguanyl_cyclase"/>
</dbReference>
<keyword evidence="1" id="KW-1133">Transmembrane helix</keyword>
<dbReference type="EMBL" id="JAEKJA010000006">
    <property type="protein sequence ID" value="MBJ3775821.1"/>
    <property type="molecule type" value="Genomic_DNA"/>
</dbReference>
<name>A0A934INR5_9HYPH</name>
<keyword evidence="1" id="KW-0472">Membrane</keyword>
<evidence type="ECO:0000259" key="3">
    <source>
        <dbReference type="PROSITE" id="PS50887"/>
    </source>
</evidence>
<evidence type="ECO:0000313" key="5">
    <source>
        <dbReference type="Proteomes" id="UP000609531"/>
    </source>
</evidence>
<gene>
    <name evidence="4" type="ORF">JCR33_09000</name>
</gene>
<dbReference type="Proteomes" id="UP000609531">
    <property type="component" value="Unassembled WGS sequence"/>
</dbReference>
<keyword evidence="1" id="KW-0812">Transmembrane</keyword>
<dbReference type="InterPro" id="IPR000160">
    <property type="entry name" value="GGDEF_dom"/>
</dbReference>
<dbReference type="Pfam" id="PF00563">
    <property type="entry name" value="EAL"/>
    <property type="match status" value="1"/>
</dbReference>
<dbReference type="Gene3D" id="3.20.20.450">
    <property type="entry name" value="EAL domain"/>
    <property type="match status" value="1"/>
</dbReference>
<evidence type="ECO:0000256" key="1">
    <source>
        <dbReference type="SAM" id="Phobius"/>
    </source>
</evidence>
<dbReference type="SUPFAM" id="SSF55073">
    <property type="entry name" value="Nucleotide cyclase"/>
    <property type="match status" value="1"/>
</dbReference>
<feature type="transmembrane region" description="Helical" evidence="1">
    <location>
        <begin position="37"/>
        <end position="57"/>
    </location>
</feature>
<dbReference type="PROSITE" id="PS50883">
    <property type="entry name" value="EAL"/>
    <property type="match status" value="1"/>
</dbReference>
<dbReference type="CDD" id="cd01949">
    <property type="entry name" value="GGDEF"/>
    <property type="match status" value="1"/>
</dbReference>
<dbReference type="AlphaFoldDB" id="A0A934INR5"/>
<dbReference type="NCBIfam" id="TIGR00254">
    <property type="entry name" value="GGDEF"/>
    <property type="match status" value="1"/>
</dbReference>
<dbReference type="InterPro" id="IPR052155">
    <property type="entry name" value="Biofilm_reg_signaling"/>
</dbReference>
<keyword evidence="5" id="KW-1185">Reference proteome</keyword>
<dbReference type="Gene3D" id="3.30.70.270">
    <property type="match status" value="1"/>
</dbReference>
<dbReference type="InterPro" id="IPR035919">
    <property type="entry name" value="EAL_sf"/>
</dbReference>
<feature type="domain" description="EAL" evidence="2">
    <location>
        <begin position="248"/>
        <end position="499"/>
    </location>
</feature>
<dbReference type="CDD" id="cd01948">
    <property type="entry name" value="EAL"/>
    <property type="match status" value="1"/>
</dbReference>
<dbReference type="SUPFAM" id="SSF141868">
    <property type="entry name" value="EAL domain-like"/>
    <property type="match status" value="1"/>
</dbReference>
<evidence type="ECO:0000259" key="2">
    <source>
        <dbReference type="PROSITE" id="PS50883"/>
    </source>
</evidence>
<protein>
    <submittedName>
        <fullName evidence="4">EAL domain-containing protein</fullName>
    </submittedName>
</protein>
<evidence type="ECO:0000313" key="4">
    <source>
        <dbReference type="EMBL" id="MBJ3775821.1"/>
    </source>
</evidence>
<sequence length="505" mass="55708">MMTIIGIAAWIIAMGVDAFDYFYTYSRAHEDWELDEIAMGVLIFFLMGTVYMVRHSLMLRREMERRLSVEASASWAAYHDALTRLPNRHFLQHFVADADREVGRGATASHGVFVMDLDGFKKVNDLLGHACGDALLIAVADRLRELLPSAVIVRMGGDEFIVIVDTAEVKDPLAAAHKIVARMADPFTVSTMRAQIGCCVGVACTPGDSERLADALHYADVALGEAKRNGRNNVVEFTPAMSARLEERADIEADLRKSIERRAVDLHFQPLFDLKSQTLRGFEAFARWRRPNGECVPAATLIEVAESIGLIVDLSDLLLRQACKAALLWPEELTLSFNVSRAQLVDKMMAARVLKVLQDTGLSPERLQLDVSEQALKGGVSEAILSSIEELRRAGVRVALDDFGTGFSNLTSLCRYGLDAIKIDHSFFATRGRRSGDRSVVEAVVRLGQGFGLAVTAEGIETEAQLEWLAKLGCEYGQGYLLSRPMPQQNIPAFLKAYTDPSGLR</sequence>
<dbReference type="SMART" id="SM00267">
    <property type="entry name" value="GGDEF"/>
    <property type="match status" value="1"/>
</dbReference>
<dbReference type="PROSITE" id="PS50887">
    <property type="entry name" value="GGDEF"/>
    <property type="match status" value="1"/>
</dbReference>
<dbReference type="InterPro" id="IPR001633">
    <property type="entry name" value="EAL_dom"/>
</dbReference>
<reference evidence="4" key="1">
    <citation type="submission" date="2020-12" db="EMBL/GenBank/DDBJ databases">
        <title>Bacterial taxonomy.</title>
        <authorList>
            <person name="Pan X."/>
        </authorList>
    </citation>
    <scope>NUCLEOTIDE SEQUENCE</scope>
    <source>
        <strain evidence="4">B2012</strain>
    </source>
</reference>
<proteinExistence type="predicted"/>
<accession>A0A934INR5</accession>
<dbReference type="Pfam" id="PF00990">
    <property type="entry name" value="GGDEF"/>
    <property type="match status" value="1"/>
</dbReference>
<comment type="caution">
    <text evidence="4">The sequence shown here is derived from an EMBL/GenBank/DDBJ whole genome shotgun (WGS) entry which is preliminary data.</text>
</comment>
<dbReference type="PANTHER" id="PTHR44757:SF2">
    <property type="entry name" value="BIOFILM ARCHITECTURE MAINTENANCE PROTEIN MBAA"/>
    <property type="match status" value="1"/>
</dbReference>
<dbReference type="SMART" id="SM00052">
    <property type="entry name" value="EAL"/>
    <property type="match status" value="1"/>
</dbReference>